<accession>A0ABN0J0T0</accession>
<dbReference type="RefSeq" id="WP_004430075.1">
    <property type="nucleotide sequence ID" value="NZ_AHMH02000088.1"/>
</dbReference>
<comment type="caution">
    <text evidence="1">The sequence shown here is derived from an EMBL/GenBank/DDBJ whole genome shotgun (WGS) entry which is preliminary data.</text>
</comment>
<reference evidence="1 2" key="1">
    <citation type="submission" date="2013-01" db="EMBL/GenBank/DDBJ databases">
        <authorList>
            <person name="Harkins D.M."/>
            <person name="Durkin A.S."/>
            <person name="Brinkac L.M."/>
            <person name="Haft D.H."/>
            <person name="Selengut J.D."/>
            <person name="Sanka R."/>
            <person name="DePew J."/>
            <person name="Purushe J."/>
            <person name="Whelen A.C."/>
            <person name="Vinetz J.M."/>
            <person name="Sutton G.G."/>
            <person name="Nierman W.C."/>
            <person name="Fouts D.E."/>
        </authorList>
    </citation>
    <scope>NUCLEOTIDE SEQUENCE [LARGE SCALE GENOMIC DNA]</scope>
    <source>
        <strain evidence="1 2">2007001578</strain>
    </source>
</reference>
<proteinExistence type="predicted"/>
<sequence length="44" mass="5388">MNLTGYRKEFIFYLKIDPTYDVLLISIKLSTVNFITKRWFHAKY</sequence>
<evidence type="ECO:0000313" key="1">
    <source>
        <dbReference type="EMBL" id="EMN00436.1"/>
    </source>
</evidence>
<name>A0ABN0J0T0_9LEPT</name>
<protein>
    <submittedName>
        <fullName evidence="1">Uncharacterized protein</fullName>
    </submittedName>
</protein>
<keyword evidence="2" id="KW-1185">Reference proteome</keyword>
<dbReference type="EMBL" id="AHMH02000088">
    <property type="protein sequence ID" value="EMN00436.1"/>
    <property type="molecule type" value="Genomic_DNA"/>
</dbReference>
<evidence type="ECO:0000313" key="2">
    <source>
        <dbReference type="Proteomes" id="UP000012099"/>
    </source>
</evidence>
<gene>
    <name evidence="1" type="ORF">LEP1GSC035_2310</name>
</gene>
<organism evidence="1 2">
    <name type="scientific">Leptospira noguchii str. 2007001578</name>
    <dbReference type="NCBI Taxonomy" id="1049974"/>
    <lineage>
        <taxon>Bacteria</taxon>
        <taxon>Pseudomonadati</taxon>
        <taxon>Spirochaetota</taxon>
        <taxon>Spirochaetia</taxon>
        <taxon>Leptospirales</taxon>
        <taxon>Leptospiraceae</taxon>
        <taxon>Leptospira</taxon>
    </lineage>
</organism>
<dbReference type="Proteomes" id="UP000012099">
    <property type="component" value="Unassembled WGS sequence"/>
</dbReference>